<dbReference type="InterPro" id="IPR041492">
    <property type="entry name" value="HAD_2"/>
</dbReference>
<sequence length="213" mass="24354">MKINTALFDLDGTLINTNELIIASYLHTLDKFFPEQYNREHIIPLMGMPLTETMEHFDKNQVKELIETYKEHNLSHHEELVTEFEGVIETIETLHKNGYKLGIVTTKMRNSVNLGLKIVGLDKFFETIVTLDDVERAKPDAEPVEKALALLNAKPEEAIMVGDSKYDILAGKNARTKTAGVSWTIRGREYLEEFSPDYMLDHMTDLLTILGER</sequence>
<dbReference type="NCBIfam" id="TIGR01509">
    <property type="entry name" value="HAD-SF-IA-v3"/>
    <property type="match status" value="1"/>
</dbReference>
<evidence type="ECO:0000313" key="4">
    <source>
        <dbReference type="EMBL" id="KSU83178.1"/>
    </source>
</evidence>
<dbReference type="SFLD" id="SFLDG01129">
    <property type="entry name" value="C1.5:_HAD__Beta-PGM__Phosphata"/>
    <property type="match status" value="1"/>
</dbReference>
<dbReference type="HAMAP" id="MF_01250">
    <property type="entry name" value="Pyrophosphat_PpaX"/>
    <property type="match status" value="1"/>
</dbReference>
<evidence type="ECO:0000256" key="3">
    <source>
        <dbReference type="HAMAP-Rule" id="MF_01250"/>
    </source>
</evidence>
<evidence type="ECO:0000256" key="1">
    <source>
        <dbReference type="ARBA" id="ARBA00022801"/>
    </source>
</evidence>
<dbReference type="SFLD" id="SFLDS00003">
    <property type="entry name" value="Haloacid_Dehalogenase"/>
    <property type="match status" value="1"/>
</dbReference>
<dbReference type="RefSeq" id="WP_061971974.1">
    <property type="nucleotide sequence ID" value="NZ_FMAV01000002.1"/>
</dbReference>
<proteinExistence type="inferred from homology"/>
<dbReference type="Proteomes" id="UP000054099">
    <property type="component" value="Unassembled WGS sequence"/>
</dbReference>
<gene>
    <name evidence="3" type="primary">ppaX</name>
    <name evidence="4" type="ORF">AS030_11380</name>
</gene>
<accession>A0A0V8J8E3</accession>
<evidence type="ECO:0000256" key="2">
    <source>
        <dbReference type="ARBA" id="ARBA00022842"/>
    </source>
</evidence>
<dbReference type="Pfam" id="PF13419">
    <property type="entry name" value="HAD_2"/>
    <property type="match status" value="1"/>
</dbReference>
<comment type="similarity">
    <text evidence="3">Belongs to the HAD-like hydrolase superfamily. PpaX family.</text>
</comment>
<evidence type="ECO:0000313" key="5">
    <source>
        <dbReference type="Proteomes" id="UP000054099"/>
    </source>
</evidence>
<dbReference type="InterPro" id="IPR050155">
    <property type="entry name" value="HAD-like_hydrolase_sf"/>
</dbReference>
<dbReference type="Gene3D" id="1.10.150.240">
    <property type="entry name" value="Putative phosphatase, domain 2"/>
    <property type="match status" value="1"/>
</dbReference>
<dbReference type="GO" id="GO:0008967">
    <property type="term" value="F:phosphoglycolate phosphatase activity"/>
    <property type="evidence" value="ECO:0007669"/>
    <property type="project" value="TreeGrafter"/>
</dbReference>
<dbReference type="InterPro" id="IPR023733">
    <property type="entry name" value="Pyrophosphatase_Ppax"/>
</dbReference>
<dbReference type="NCBIfam" id="NF009804">
    <property type="entry name" value="PRK13288.1"/>
    <property type="match status" value="1"/>
</dbReference>
<dbReference type="GO" id="GO:0004427">
    <property type="term" value="F:inorganic diphosphate phosphatase activity"/>
    <property type="evidence" value="ECO:0007669"/>
    <property type="project" value="UniProtKB-UniRule"/>
</dbReference>
<dbReference type="Gene3D" id="3.40.50.1000">
    <property type="entry name" value="HAD superfamily/HAD-like"/>
    <property type="match status" value="1"/>
</dbReference>
<dbReference type="EC" id="3.6.1.1" evidence="3"/>
<keyword evidence="2 3" id="KW-0460">Magnesium</keyword>
<organism evidence="4 5">
    <name type="scientific">Fictibacillus enclensis</name>
    <dbReference type="NCBI Taxonomy" id="1017270"/>
    <lineage>
        <taxon>Bacteria</taxon>
        <taxon>Bacillati</taxon>
        <taxon>Bacillota</taxon>
        <taxon>Bacilli</taxon>
        <taxon>Bacillales</taxon>
        <taxon>Fictibacillaceae</taxon>
        <taxon>Fictibacillus</taxon>
    </lineage>
</organism>
<comment type="caution">
    <text evidence="4">The sequence shown here is derived from an EMBL/GenBank/DDBJ whole genome shotgun (WGS) entry which is preliminary data.</text>
</comment>
<dbReference type="PANTHER" id="PTHR43434">
    <property type="entry name" value="PHOSPHOGLYCOLATE PHOSPHATASE"/>
    <property type="match status" value="1"/>
</dbReference>
<dbReference type="InterPro" id="IPR023198">
    <property type="entry name" value="PGP-like_dom2"/>
</dbReference>
<dbReference type="SFLD" id="SFLDG01135">
    <property type="entry name" value="C1.5.6:_HAD__Beta-PGM__Phospha"/>
    <property type="match status" value="1"/>
</dbReference>
<comment type="cofactor">
    <cofactor evidence="3">
        <name>Mg(2+)</name>
        <dbReference type="ChEBI" id="CHEBI:18420"/>
    </cofactor>
</comment>
<dbReference type="AlphaFoldDB" id="A0A0V8J8E3"/>
<dbReference type="InterPro" id="IPR006439">
    <property type="entry name" value="HAD-SF_hydro_IA"/>
</dbReference>
<dbReference type="InterPro" id="IPR036412">
    <property type="entry name" value="HAD-like_sf"/>
</dbReference>
<dbReference type="GO" id="GO:0005829">
    <property type="term" value="C:cytosol"/>
    <property type="evidence" value="ECO:0007669"/>
    <property type="project" value="TreeGrafter"/>
</dbReference>
<dbReference type="GO" id="GO:0006281">
    <property type="term" value="P:DNA repair"/>
    <property type="evidence" value="ECO:0007669"/>
    <property type="project" value="TreeGrafter"/>
</dbReference>
<comment type="function">
    <text evidence="3">Hydrolyzes pyrophosphate formed during P-Ser-HPr dephosphorylation by HPrK/P. Might play a role in controlling the intracellular pyrophosphate pool.</text>
</comment>
<feature type="active site" description="Nucleophile" evidence="3">
    <location>
        <position position="9"/>
    </location>
</feature>
<dbReference type="PRINTS" id="PR00413">
    <property type="entry name" value="HADHALOGNASE"/>
</dbReference>
<dbReference type="NCBIfam" id="TIGR01549">
    <property type="entry name" value="HAD-SF-IA-v1"/>
    <property type="match status" value="1"/>
</dbReference>
<dbReference type="SUPFAM" id="SSF56784">
    <property type="entry name" value="HAD-like"/>
    <property type="match status" value="1"/>
</dbReference>
<dbReference type="FunFam" id="3.40.50.1000:FF:000022">
    <property type="entry name" value="Phosphoglycolate phosphatase"/>
    <property type="match status" value="1"/>
</dbReference>
<dbReference type="OrthoDB" id="9807630at2"/>
<keyword evidence="5" id="KW-1185">Reference proteome</keyword>
<comment type="catalytic activity">
    <reaction evidence="3">
        <text>diphosphate + H2O = 2 phosphate + H(+)</text>
        <dbReference type="Rhea" id="RHEA:24576"/>
        <dbReference type="ChEBI" id="CHEBI:15377"/>
        <dbReference type="ChEBI" id="CHEBI:15378"/>
        <dbReference type="ChEBI" id="CHEBI:33019"/>
        <dbReference type="ChEBI" id="CHEBI:43474"/>
        <dbReference type="EC" id="3.6.1.1"/>
    </reaction>
</comment>
<dbReference type="EMBL" id="LNQN01000002">
    <property type="protein sequence ID" value="KSU83178.1"/>
    <property type="molecule type" value="Genomic_DNA"/>
</dbReference>
<keyword evidence="1 3" id="KW-0378">Hydrolase</keyword>
<dbReference type="GO" id="GO:0000287">
    <property type="term" value="F:magnesium ion binding"/>
    <property type="evidence" value="ECO:0007669"/>
    <property type="project" value="UniProtKB-UniRule"/>
</dbReference>
<dbReference type="PANTHER" id="PTHR43434:SF26">
    <property type="entry name" value="PYROPHOSPHATASE PPAX"/>
    <property type="match status" value="1"/>
</dbReference>
<protein>
    <recommendedName>
        <fullName evidence="3">Pyrophosphatase PpaX</fullName>
        <ecNumber evidence="3">3.6.1.1</ecNumber>
    </recommendedName>
</protein>
<dbReference type="InterPro" id="IPR023214">
    <property type="entry name" value="HAD_sf"/>
</dbReference>
<reference evidence="4 5" key="1">
    <citation type="journal article" date="2014" name="Antonie Van Leeuwenhoek">
        <title>Fictibacillus enclensis sp. nov., isolated from marine sediment.</title>
        <authorList>
            <person name="Dastager S.G."/>
            <person name="Mawlankar R."/>
            <person name="Srinivasan K."/>
            <person name="Tang S.K."/>
            <person name="Lee J.C."/>
            <person name="Ramana V.V."/>
            <person name="Shouche Y.S."/>
        </authorList>
    </citation>
    <scope>NUCLEOTIDE SEQUENCE [LARGE SCALE GENOMIC DNA]</scope>
    <source>
        <strain evidence="4 5">NIO-1003</strain>
    </source>
</reference>
<dbReference type="CDD" id="cd02616">
    <property type="entry name" value="HAD_PPase"/>
    <property type="match status" value="1"/>
</dbReference>
<name>A0A0V8J8E3_9BACL</name>